<keyword evidence="1" id="KW-0805">Transcription regulation</keyword>
<dbReference type="RefSeq" id="WP_344677773.1">
    <property type="nucleotide sequence ID" value="NZ_BAAAUX010000003.1"/>
</dbReference>
<dbReference type="Pfam" id="PF20240">
    <property type="entry name" value="DUF6597"/>
    <property type="match status" value="1"/>
</dbReference>
<dbReference type="EMBL" id="BAAAUX010000003">
    <property type="protein sequence ID" value="GAA2776347.1"/>
    <property type="molecule type" value="Genomic_DNA"/>
</dbReference>
<keyword evidence="3" id="KW-0804">Transcription</keyword>
<dbReference type="InterPro" id="IPR018060">
    <property type="entry name" value="HTH_AraC"/>
</dbReference>
<gene>
    <name evidence="5" type="ORF">GCM10010470_05980</name>
</gene>
<evidence type="ECO:0000313" key="5">
    <source>
        <dbReference type="EMBL" id="GAA2776347.1"/>
    </source>
</evidence>
<dbReference type="Gene3D" id="1.10.10.60">
    <property type="entry name" value="Homeodomain-like"/>
    <property type="match status" value="1"/>
</dbReference>
<dbReference type="PANTHER" id="PTHR46796">
    <property type="entry name" value="HTH-TYPE TRANSCRIPTIONAL ACTIVATOR RHAS-RELATED"/>
    <property type="match status" value="1"/>
</dbReference>
<name>A0ABN3V6P2_9PSEU</name>
<sequence>MARYQERAPRPELAGPVTCVWTHESASGHEQRIIPDGCVDLIWIGGRLELAGPDSGPRLVDLPPGTAAGGVRMRPGAAGLLLGATPTSELLDDQVPLPEVWGSRATGLLDRLHATTTAPESALVLEDLALRLLPRFARDPAIDAAVAALAGLRPPPVPGLADALGLSERQLRRRFTAAVGYGPKTLAAVLRLRRALRLGAGGGLADLAAAAGYADQAHMTREFRRLAGLPPAALLSSW</sequence>
<dbReference type="PROSITE" id="PS01124">
    <property type="entry name" value="HTH_ARAC_FAMILY_2"/>
    <property type="match status" value="1"/>
</dbReference>
<dbReference type="PANTHER" id="PTHR46796:SF15">
    <property type="entry name" value="BLL1074 PROTEIN"/>
    <property type="match status" value="1"/>
</dbReference>
<evidence type="ECO:0000256" key="1">
    <source>
        <dbReference type="ARBA" id="ARBA00023015"/>
    </source>
</evidence>
<evidence type="ECO:0000259" key="4">
    <source>
        <dbReference type="PROSITE" id="PS01124"/>
    </source>
</evidence>
<evidence type="ECO:0000313" key="6">
    <source>
        <dbReference type="Proteomes" id="UP001500979"/>
    </source>
</evidence>
<keyword evidence="2" id="KW-0238">DNA-binding</keyword>
<feature type="domain" description="HTH araC/xylS-type" evidence="4">
    <location>
        <begin position="160"/>
        <end position="237"/>
    </location>
</feature>
<dbReference type="Pfam" id="PF12833">
    <property type="entry name" value="HTH_18"/>
    <property type="match status" value="1"/>
</dbReference>
<proteinExistence type="predicted"/>
<protein>
    <submittedName>
        <fullName evidence="5">Helix-turn-helix transcriptional regulator</fullName>
    </submittedName>
</protein>
<reference evidence="5 6" key="1">
    <citation type="journal article" date="2019" name="Int. J. Syst. Evol. Microbiol.">
        <title>The Global Catalogue of Microorganisms (GCM) 10K type strain sequencing project: providing services to taxonomists for standard genome sequencing and annotation.</title>
        <authorList>
            <consortium name="The Broad Institute Genomics Platform"/>
            <consortium name="The Broad Institute Genome Sequencing Center for Infectious Disease"/>
            <person name="Wu L."/>
            <person name="Ma J."/>
        </authorList>
    </citation>
    <scope>NUCLEOTIDE SEQUENCE [LARGE SCALE GENOMIC DNA]</scope>
    <source>
        <strain evidence="5 6">JCM 9383</strain>
    </source>
</reference>
<keyword evidence="6" id="KW-1185">Reference proteome</keyword>
<organism evidence="5 6">
    <name type="scientific">Saccharopolyspora taberi</name>
    <dbReference type="NCBI Taxonomy" id="60895"/>
    <lineage>
        <taxon>Bacteria</taxon>
        <taxon>Bacillati</taxon>
        <taxon>Actinomycetota</taxon>
        <taxon>Actinomycetes</taxon>
        <taxon>Pseudonocardiales</taxon>
        <taxon>Pseudonocardiaceae</taxon>
        <taxon>Saccharopolyspora</taxon>
    </lineage>
</organism>
<dbReference type="Proteomes" id="UP001500979">
    <property type="component" value="Unassembled WGS sequence"/>
</dbReference>
<accession>A0ABN3V6P2</accession>
<dbReference type="SMART" id="SM00342">
    <property type="entry name" value="HTH_ARAC"/>
    <property type="match status" value="1"/>
</dbReference>
<dbReference type="InterPro" id="IPR050204">
    <property type="entry name" value="AraC_XylS_family_regulators"/>
</dbReference>
<evidence type="ECO:0000256" key="2">
    <source>
        <dbReference type="ARBA" id="ARBA00023125"/>
    </source>
</evidence>
<dbReference type="InterPro" id="IPR046532">
    <property type="entry name" value="DUF6597"/>
</dbReference>
<evidence type="ECO:0000256" key="3">
    <source>
        <dbReference type="ARBA" id="ARBA00023163"/>
    </source>
</evidence>
<comment type="caution">
    <text evidence="5">The sequence shown here is derived from an EMBL/GenBank/DDBJ whole genome shotgun (WGS) entry which is preliminary data.</text>
</comment>